<dbReference type="PANTHER" id="PTHR20922:SF13">
    <property type="entry name" value="DNL-TYPE ZINC FINGER PROTEIN"/>
    <property type="match status" value="1"/>
</dbReference>
<evidence type="ECO:0000313" key="8">
    <source>
        <dbReference type="Proteomes" id="UP000247498"/>
    </source>
</evidence>
<evidence type="ECO:0000256" key="4">
    <source>
        <dbReference type="PROSITE-ProRule" id="PRU00834"/>
    </source>
</evidence>
<gene>
    <name evidence="7" type="ORF">Rsub_06424</name>
</gene>
<dbReference type="PROSITE" id="PS51501">
    <property type="entry name" value="ZF_DNL"/>
    <property type="match status" value="1"/>
</dbReference>
<evidence type="ECO:0000313" key="7">
    <source>
        <dbReference type="EMBL" id="GBF93386.1"/>
    </source>
</evidence>
<evidence type="ECO:0000259" key="6">
    <source>
        <dbReference type="PROSITE" id="PS51501"/>
    </source>
</evidence>
<reference evidence="7 8" key="1">
    <citation type="journal article" date="2018" name="Sci. Rep.">
        <title>Raphidocelis subcapitata (=Pseudokirchneriella subcapitata) provides an insight into genome evolution and environmental adaptations in the Sphaeropleales.</title>
        <authorList>
            <person name="Suzuki S."/>
            <person name="Yamaguchi H."/>
            <person name="Nakajima N."/>
            <person name="Kawachi M."/>
        </authorList>
    </citation>
    <scope>NUCLEOTIDE SEQUENCE [LARGE SCALE GENOMIC DNA]</scope>
    <source>
        <strain evidence="7 8">NIES-35</strain>
    </source>
</reference>
<feature type="compositionally biased region" description="Low complexity" evidence="5">
    <location>
        <begin position="195"/>
        <end position="209"/>
    </location>
</feature>
<dbReference type="AlphaFoldDB" id="A0A2V0P0J0"/>
<feature type="region of interest" description="Disordered" evidence="5">
    <location>
        <begin position="195"/>
        <end position="233"/>
    </location>
</feature>
<dbReference type="EMBL" id="BDRX01000040">
    <property type="protein sequence ID" value="GBF93386.1"/>
    <property type="molecule type" value="Genomic_DNA"/>
</dbReference>
<protein>
    <recommendedName>
        <fullName evidence="6">DNL-type domain-containing protein</fullName>
    </recommendedName>
</protein>
<evidence type="ECO:0000256" key="1">
    <source>
        <dbReference type="ARBA" id="ARBA00022723"/>
    </source>
</evidence>
<keyword evidence="8" id="KW-1185">Reference proteome</keyword>
<dbReference type="InParanoid" id="A0A2V0P0J0"/>
<evidence type="ECO:0000256" key="5">
    <source>
        <dbReference type="SAM" id="MobiDB-lite"/>
    </source>
</evidence>
<keyword evidence="1" id="KW-0479">Metal-binding</keyword>
<feature type="domain" description="DNL-type" evidence="6">
    <location>
        <begin position="121"/>
        <end position="232"/>
    </location>
</feature>
<name>A0A2V0P0J0_9CHLO</name>
<keyword evidence="2 4" id="KW-0863">Zinc-finger</keyword>
<accession>A0A2V0P0J0</accession>
<dbReference type="GO" id="GO:0030150">
    <property type="term" value="P:protein import into mitochondrial matrix"/>
    <property type="evidence" value="ECO:0007669"/>
    <property type="project" value="TreeGrafter"/>
</dbReference>
<dbReference type="GO" id="GO:0008270">
    <property type="term" value="F:zinc ion binding"/>
    <property type="evidence" value="ECO:0007669"/>
    <property type="project" value="UniProtKB-KW"/>
</dbReference>
<proteinExistence type="predicted"/>
<comment type="caution">
    <text evidence="7">The sequence shown here is derived from an EMBL/GenBank/DDBJ whole genome shotgun (WGS) entry which is preliminary data.</text>
</comment>
<evidence type="ECO:0000256" key="3">
    <source>
        <dbReference type="ARBA" id="ARBA00022833"/>
    </source>
</evidence>
<organism evidence="7 8">
    <name type="scientific">Raphidocelis subcapitata</name>
    <dbReference type="NCBI Taxonomy" id="307507"/>
    <lineage>
        <taxon>Eukaryota</taxon>
        <taxon>Viridiplantae</taxon>
        <taxon>Chlorophyta</taxon>
        <taxon>core chlorophytes</taxon>
        <taxon>Chlorophyceae</taxon>
        <taxon>CS clade</taxon>
        <taxon>Sphaeropleales</taxon>
        <taxon>Selenastraceae</taxon>
        <taxon>Raphidocelis</taxon>
    </lineage>
</organism>
<dbReference type="GO" id="GO:0005739">
    <property type="term" value="C:mitochondrion"/>
    <property type="evidence" value="ECO:0007669"/>
    <property type="project" value="TreeGrafter"/>
</dbReference>
<dbReference type="OrthoDB" id="512667at2759"/>
<evidence type="ECO:0000256" key="2">
    <source>
        <dbReference type="ARBA" id="ARBA00022771"/>
    </source>
</evidence>
<dbReference type="PANTHER" id="PTHR20922">
    <property type="entry name" value="DNL-TYPE ZINC FINGER PROTEIN"/>
    <property type="match status" value="1"/>
</dbReference>
<dbReference type="GO" id="GO:0050821">
    <property type="term" value="P:protein stabilization"/>
    <property type="evidence" value="ECO:0007669"/>
    <property type="project" value="TreeGrafter"/>
</dbReference>
<keyword evidence="3" id="KW-0862">Zinc</keyword>
<dbReference type="InterPro" id="IPR024158">
    <property type="entry name" value="Mt_import_TIM15"/>
</dbReference>
<dbReference type="STRING" id="307507.A0A2V0P0J0"/>
<dbReference type="GO" id="GO:0051087">
    <property type="term" value="F:protein-folding chaperone binding"/>
    <property type="evidence" value="ECO:0007669"/>
    <property type="project" value="TreeGrafter"/>
</dbReference>
<sequence length="233" mass="24256">MQASSRALSGAFAPACPPAGLAGHGARVQRPRSIAPATQILLWPAQDLLLARSPAAAQRAQRRRARCAALLPGGSAGGGPIVPDDLPEGLRIEPVTDGSQNDVEFDPSGNVVRIPLAAMDGGRRTKLVMFTCNKCGGRSARLVNPLAWEKGLVFAQCQHCEVWHTLAANNPALMEEIRYDDPEGQKRRRDELLRAALADDADSAASTGTAAGGLGGGGDDDTAASAPPARPQT</sequence>
<dbReference type="GO" id="GO:0006457">
    <property type="term" value="P:protein folding"/>
    <property type="evidence" value="ECO:0007669"/>
    <property type="project" value="TreeGrafter"/>
</dbReference>
<dbReference type="InterPro" id="IPR007853">
    <property type="entry name" value="Znf_DNL-typ"/>
</dbReference>
<dbReference type="Proteomes" id="UP000247498">
    <property type="component" value="Unassembled WGS sequence"/>
</dbReference>
<dbReference type="Pfam" id="PF05180">
    <property type="entry name" value="zf-DNL"/>
    <property type="match status" value="1"/>
</dbReference>